<sequence length="219" mass="23727">MQGQLVRSTIIKHRPIPDLAPAAYQLESHQPMADERGEAFLRSRALDPLALKPYLTDVYFTPANAPGGPLLYGLGLLNASGGFELRSPLRGTVWRKLSVGPKDISAFTLSPTAAWLCFEGMPDFGSFLTVDRPPVGTFNYLILNGTGMTTRATEFLATQPPGSLILCSQADPGAQRVKKTLLAWAIAQGWQTGDIDHKWQGHQDYNAWLMAGSGGKTTA</sequence>
<protein>
    <submittedName>
        <fullName evidence="1">Uncharacterized protein</fullName>
    </submittedName>
</protein>
<accession>A0ABS3JSM4</accession>
<dbReference type="Proteomes" id="UP000664628">
    <property type="component" value="Unassembled WGS sequence"/>
</dbReference>
<dbReference type="RefSeq" id="WP_207332966.1">
    <property type="nucleotide sequence ID" value="NZ_JAFMYW010000018.1"/>
</dbReference>
<gene>
    <name evidence="1" type="ORF">J2I46_30855</name>
</gene>
<reference evidence="1 2" key="1">
    <citation type="submission" date="2021-03" db="EMBL/GenBank/DDBJ databases">
        <title>Fibrella sp. HMF5405 genome sequencing and assembly.</title>
        <authorList>
            <person name="Kang H."/>
            <person name="Kim H."/>
            <person name="Bae S."/>
            <person name="Joh K."/>
        </authorList>
    </citation>
    <scope>NUCLEOTIDE SEQUENCE [LARGE SCALE GENOMIC DNA]</scope>
    <source>
        <strain evidence="1 2">HMF5405</strain>
    </source>
</reference>
<name>A0ABS3JSM4_9BACT</name>
<evidence type="ECO:0000313" key="2">
    <source>
        <dbReference type="Proteomes" id="UP000664628"/>
    </source>
</evidence>
<keyword evidence="2" id="KW-1185">Reference proteome</keyword>
<dbReference type="EMBL" id="JAFMYW010000018">
    <property type="protein sequence ID" value="MBO0953014.1"/>
    <property type="molecule type" value="Genomic_DNA"/>
</dbReference>
<comment type="caution">
    <text evidence="1">The sequence shown here is derived from an EMBL/GenBank/DDBJ whole genome shotgun (WGS) entry which is preliminary data.</text>
</comment>
<organism evidence="1 2">
    <name type="scientific">Fibrella forsythiae</name>
    <dbReference type="NCBI Taxonomy" id="2817061"/>
    <lineage>
        <taxon>Bacteria</taxon>
        <taxon>Pseudomonadati</taxon>
        <taxon>Bacteroidota</taxon>
        <taxon>Cytophagia</taxon>
        <taxon>Cytophagales</taxon>
        <taxon>Spirosomataceae</taxon>
        <taxon>Fibrella</taxon>
    </lineage>
</organism>
<evidence type="ECO:0000313" key="1">
    <source>
        <dbReference type="EMBL" id="MBO0953014.1"/>
    </source>
</evidence>
<proteinExistence type="predicted"/>